<keyword evidence="2" id="KW-1185">Reference proteome</keyword>
<evidence type="ECO:0000313" key="1">
    <source>
        <dbReference type="EMBL" id="EUN20445.1"/>
    </source>
</evidence>
<dbReference type="HOGENOM" id="CLU_2694403_0_0_1"/>
<reference evidence="1 2" key="1">
    <citation type="journal article" date="2013" name="PLoS Genet.">
        <title>Comparative genome structure, secondary metabolite, and effector coding capacity across Cochliobolus pathogens.</title>
        <authorList>
            <person name="Condon B.J."/>
            <person name="Leng Y."/>
            <person name="Wu D."/>
            <person name="Bushley K.E."/>
            <person name="Ohm R.A."/>
            <person name="Otillar R."/>
            <person name="Martin J."/>
            <person name="Schackwitz W."/>
            <person name="Grimwood J."/>
            <person name="MohdZainudin N."/>
            <person name="Xue C."/>
            <person name="Wang R."/>
            <person name="Manning V.A."/>
            <person name="Dhillon B."/>
            <person name="Tu Z.J."/>
            <person name="Steffenson B.J."/>
            <person name="Salamov A."/>
            <person name="Sun H."/>
            <person name="Lowry S."/>
            <person name="LaButti K."/>
            <person name="Han J."/>
            <person name="Copeland A."/>
            <person name="Lindquist E."/>
            <person name="Barry K."/>
            <person name="Schmutz J."/>
            <person name="Baker S.E."/>
            <person name="Ciuffetti L.M."/>
            <person name="Grigoriev I.V."/>
            <person name="Zhong S."/>
            <person name="Turgeon B.G."/>
        </authorList>
    </citation>
    <scope>NUCLEOTIDE SEQUENCE [LARGE SCALE GENOMIC DNA]</scope>
    <source>
        <strain evidence="1 2">FI3</strain>
    </source>
</reference>
<dbReference type="RefSeq" id="XP_014550019.1">
    <property type="nucleotide sequence ID" value="XM_014694533.1"/>
</dbReference>
<organism evidence="1 2">
    <name type="scientific">Bipolaris victoriae (strain FI3)</name>
    <name type="common">Victoria blight of oats agent</name>
    <name type="synonym">Cochliobolus victoriae</name>
    <dbReference type="NCBI Taxonomy" id="930091"/>
    <lineage>
        <taxon>Eukaryota</taxon>
        <taxon>Fungi</taxon>
        <taxon>Dikarya</taxon>
        <taxon>Ascomycota</taxon>
        <taxon>Pezizomycotina</taxon>
        <taxon>Dothideomycetes</taxon>
        <taxon>Pleosporomycetidae</taxon>
        <taxon>Pleosporales</taxon>
        <taxon>Pleosporineae</taxon>
        <taxon>Pleosporaceae</taxon>
        <taxon>Bipolaris</taxon>
    </lineage>
</organism>
<proteinExistence type="predicted"/>
<name>W7E359_BIPV3</name>
<protein>
    <submittedName>
        <fullName evidence="1">Uncharacterized protein</fullName>
    </submittedName>
</protein>
<dbReference type="Proteomes" id="UP000054337">
    <property type="component" value="Unassembled WGS sequence"/>
</dbReference>
<dbReference type="GeneID" id="26250971"/>
<dbReference type="EMBL" id="KI969039">
    <property type="protein sequence ID" value="EUN20445.1"/>
    <property type="molecule type" value="Genomic_DNA"/>
</dbReference>
<sequence>RVFNDKGHVMKRVTRNNHYDIYEIEGSLEVQRQLLLKLAERENTRIENFKSERTSSVESLESLKVDIVQAIQKT</sequence>
<feature type="non-terminal residue" evidence="1">
    <location>
        <position position="1"/>
    </location>
</feature>
<accession>W7E359</accession>
<gene>
    <name evidence="1" type="ORF">COCVIDRAFT_116839</name>
</gene>
<dbReference type="AlphaFoldDB" id="W7E359"/>
<evidence type="ECO:0000313" key="2">
    <source>
        <dbReference type="Proteomes" id="UP000054337"/>
    </source>
</evidence>